<name>A0AA88N5R0_TACVA</name>
<dbReference type="Proteomes" id="UP001187315">
    <property type="component" value="Unassembled WGS sequence"/>
</dbReference>
<dbReference type="EMBL" id="JAVHJS010000008">
    <property type="protein sequence ID" value="KAK2850452.1"/>
    <property type="molecule type" value="Genomic_DNA"/>
</dbReference>
<dbReference type="AlphaFoldDB" id="A0AA88N5R0"/>
<keyword evidence="2" id="KW-1185">Reference proteome</keyword>
<reference evidence="1" key="1">
    <citation type="submission" date="2023-08" db="EMBL/GenBank/DDBJ databases">
        <title>Pelteobagrus vachellii genome.</title>
        <authorList>
            <person name="Liu H."/>
        </authorList>
    </citation>
    <scope>NUCLEOTIDE SEQUENCE</scope>
    <source>
        <strain evidence="1">PRFRI_2022a</strain>
        <tissue evidence="1">Muscle</tissue>
    </source>
</reference>
<gene>
    <name evidence="1" type="ORF">Q7C36_009235</name>
</gene>
<organism evidence="1 2">
    <name type="scientific">Tachysurus vachellii</name>
    <name type="common">Darkbarbel catfish</name>
    <name type="synonym">Pelteobagrus vachellii</name>
    <dbReference type="NCBI Taxonomy" id="175792"/>
    <lineage>
        <taxon>Eukaryota</taxon>
        <taxon>Metazoa</taxon>
        <taxon>Chordata</taxon>
        <taxon>Craniata</taxon>
        <taxon>Vertebrata</taxon>
        <taxon>Euteleostomi</taxon>
        <taxon>Actinopterygii</taxon>
        <taxon>Neopterygii</taxon>
        <taxon>Teleostei</taxon>
        <taxon>Ostariophysi</taxon>
        <taxon>Siluriformes</taxon>
        <taxon>Bagridae</taxon>
        <taxon>Tachysurus</taxon>
    </lineage>
</organism>
<evidence type="ECO:0000313" key="2">
    <source>
        <dbReference type="Proteomes" id="UP001187315"/>
    </source>
</evidence>
<sequence>MVHVLIFDVYSGDDRDTRLLWLVICPIPSPITALFYAGGGKVNHPLLLPTPRGCGCFANEELNLASDVPPSRAARSDWLSSSLTSLCPAVDLPLSPRLRGERLNHG</sequence>
<comment type="caution">
    <text evidence="1">The sequence shown here is derived from an EMBL/GenBank/DDBJ whole genome shotgun (WGS) entry which is preliminary data.</text>
</comment>
<accession>A0AA88N5R0</accession>
<evidence type="ECO:0000313" key="1">
    <source>
        <dbReference type="EMBL" id="KAK2850452.1"/>
    </source>
</evidence>
<proteinExistence type="predicted"/>
<protein>
    <submittedName>
        <fullName evidence="1">Uncharacterized protein</fullName>
    </submittedName>
</protein>